<sequence>MAVSTLSTLRELGLVGDPWPRQGESVLPSVCLADDGSAESATLEVCKVPRHDQAPRAISELGYMEVKRALLERLSRGGKDTELDVLQAAATGLVVRPGQEPCQHWVPLLAKIAEGPVHGVHADLIDPDLTNLSSIARFSWPHLIGRTVALQLTMDKTTLLQNLVGFKLPEVLEATSGDDWSDLDLGGPTARLDEASVSKTRNMW</sequence>
<proteinExistence type="predicted"/>
<evidence type="ECO:0000313" key="1">
    <source>
        <dbReference type="EMBL" id="KAL1510304.1"/>
    </source>
</evidence>
<reference evidence="1 2" key="1">
    <citation type="journal article" date="2024" name="Science">
        <title>Giant polyketide synthase enzymes in the biosynthesis of giant marine polyether toxins.</title>
        <authorList>
            <person name="Fallon T.R."/>
            <person name="Shende V.V."/>
            <person name="Wierzbicki I.H."/>
            <person name="Pendleton A.L."/>
            <person name="Watervoot N.F."/>
            <person name="Auber R.P."/>
            <person name="Gonzalez D.J."/>
            <person name="Wisecaver J.H."/>
            <person name="Moore B.S."/>
        </authorList>
    </citation>
    <scope>NUCLEOTIDE SEQUENCE [LARGE SCALE GENOMIC DNA]</scope>
    <source>
        <strain evidence="1 2">12B1</strain>
    </source>
</reference>
<evidence type="ECO:0000313" key="2">
    <source>
        <dbReference type="Proteomes" id="UP001515480"/>
    </source>
</evidence>
<organism evidence="1 2">
    <name type="scientific">Prymnesium parvum</name>
    <name type="common">Toxic golden alga</name>
    <dbReference type="NCBI Taxonomy" id="97485"/>
    <lineage>
        <taxon>Eukaryota</taxon>
        <taxon>Haptista</taxon>
        <taxon>Haptophyta</taxon>
        <taxon>Prymnesiophyceae</taxon>
        <taxon>Prymnesiales</taxon>
        <taxon>Prymnesiaceae</taxon>
        <taxon>Prymnesium</taxon>
    </lineage>
</organism>
<protein>
    <submittedName>
        <fullName evidence="1">Uncharacterized protein</fullName>
    </submittedName>
</protein>
<dbReference type="AlphaFoldDB" id="A0AB34IYX0"/>
<keyword evidence="2" id="KW-1185">Reference proteome</keyword>
<gene>
    <name evidence="1" type="ORF">AB1Y20_006624</name>
</gene>
<comment type="caution">
    <text evidence="1">The sequence shown here is derived from an EMBL/GenBank/DDBJ whole genome shotgun (WGS) entry which is preliminary data.</text>
</comment>
<dbReference type="EMBL" id="JBGBPQ010000015">
    <property type="protein sequence ID" value="KAL1510304.1"/>
    <property type="molecule type" value="Genomic_DNA"/>
</dbReference>
<dbReference type="Proteomes" id="UP001515480">
    <property type="component" value="Unassembled WGS sequence"/>
</dbReference>
<name>A0AB34IYX0_PRYPA</name>
<accession>A0AB34IYX0</accession>